<dbReference type="InterPro" id="IPR047348">
    <property type="entry name" value="XRCC3-like_C"/>
</dbReference>
<sequence>MSEADLLLTVVFVLIYTNTNKLGGIYEDVRAYSYPFGFTARSCTHRDPRVIGDLGSPGFPQPSILDRERGLLKGVCGTIRGVLDVTASEVASDGLSIGQVSWQGLTLCGRQLVNSMATVTTARSLLKKSKKCSTGCRDLDSFLRGGFPCGSVTELVGESASAKTQLCLQLSLAVQLPASEGGLNGSSLYVYTENYFPFRRLQEIANHMVATRRKEGRPFASNDRSLRPLNVNTLASGKSFCPVKARRNLNTAGSASMVCEGASNPCNRVFVQGIQTADNLLEYLDYLYTLLIHPFLLPVKVIVIDSIAALFRSDFDNTADEMKVRVSLYFQVAAKLKKYAEEFNLAVVVTNQVTDSFEPEMPLSKSLFGMSRTQDSEVLVTSGRRVAPALALSWTHCINSRLFLSRSYGSGDLVRRSMRVVFAPHLPTESCDFEVTSEGVRGLSMKLSSTITGTPPKIRTDPSPTSYSDHRELARIPVTPPRCDLHSSDDCPSSCDRLFEISQSQRVVETPPFTPTRRKVDVIGETARKETITLQLKLFR</sequence>
<organism evidence="9 10">
    <name type="scientific">Marchantia polymorpha subsp. ruderalis</name>
    <dbReference type="NCBI Taxonomy" id="1480154"/>
    <lineage>
        <taxon>Eukaryota</taxon>
        <taxon>Viridiplantae</taxon>
        <taxon>Streptophyta</taxon>
        <taxon>Embryophyta</taxon>
        <taxon>Marchantiophyta</taxon>
        <taxon>Marchantiopsida</taxon>
        <taxon>Marchantiidae</taxon>
        <taxon>Marchantiales</taxon>
        <taxon>Marchantiaceae</taxon>
        <taxon>Marchantia</taxon>
    </lineage>
</organism>
<dbReference type="GO" id="GO:0140664">
    <property type="term" value="F:ATP-dependent DNA damage sensor activity"/>
    <property type="evidence" value="ECO:0007669"/>
    <property type="project" value="InterPro"/>
</dbReference>
<dbReference type="Proteomes" id="UP000077202">
    <property type="component" value="Unassembled WGS sequence"/>
</dbReference>
<evidence type="ECO:0000256" key="6">
    <source>
        <dbReference type="ARBA" id="ARBA00023242"/>
    </source>
</evidence>
<dbReference type="GO" id="GO:0000400">
    <property type="term" value="F:four-way junction DNA binding"/>
    <property type="evidence" value="ECO:0007669"/>
    <property type="project" value="TreeGrafter"/>
</dbReference>
<dbReference type="PANTHER" id="PTHR46487:SF1">
    <property type="entry name" value="DNA REPAIR PROTEIN XRCC3"/>
    <property type="match status" value="1"/>
</dbReference>
<feature type="region of interest" description="Disordered" evidence="7">
    <location>
        <begin position="447"/>
        <end position="470"/>
    </location>
</feature>
<dbReference type="AlphaFoldDB" id="A0A176VHV7"/>
<evidence type="ECO:0000256" key="1">
    <source>
        <dbReference type="ARBA" id="ARBA00004123"/>
    </source>
</evidence>
<comment type="caution">
    <text evidence="9">The sequence shown here is derived from an EMBL/GenBank/DDBJ whole genome shotgun (WGS) entry which is preliminary data.</text>
</comment>
<evidence type="ECO:0000256" key="5">
    <source>
        <dbReference type="ARBA" id="ARBA00023204"/>
    </source>
</evidence>
<dbReference type="CDD" id="cd19491">
    <property type="entry name" value="XRCC3"/>
    <property type="match status" value="1"/>
</dbReference>
<dbReference type="EMBL" id="LVLJ01003602">
    <property type="protein sequence ID" value="OAE20548.1"/>
    <property type="molecule type" value="Genomic_DNA"/>
</dbReference>
<name>A0A176VHV7_MARPO</name>
<dbReference type="PANTHER" id="PTHR46487">
    <property type="entry name" value="DNA REPAIR PROTEIN XRCC3"/>
    <property type="match status" value="1"/>
</dbReference>
<keyword evidence="10" id="KW-1185">Reference proteome</keyword>
<evidence type="ECO:0000256" key="3">
    <source>
        <dbReference type="ARBA" id="ARBA00022763"/>
    </source>
</evidence>
<dbReference type="GO" id="GO:0005657">
    <property type="term" value="C:replication fork"/>
    <property type="evidence" value="ECO:0007669"/>
    <property type="project" value="TreeGrafter"/>
</dbReference>
<evidence type="ECO:0000313" key="10">
    <source>
        <dbReference type="Proteomes" id="UP000077202"/>
    </source>
</evidence>
<dbReference type="PROSITE" id="PS50162">
    <property type="entry name" value="RECA_2"/>
    <property type="match status" value="1"/>
</dbReference>
<comment type="subcellular location">
    <subcellularLocation>
        <location evidence="1">Nucleus</location>
    </subcellularLocation>
</comment>
<dbReference type="SUPFAM" id="SSF52540">
    <property type="entry name" value="P-loop containing nucleoside triphosphate hydrolases"/>
    <property type="match status" value="1"/>
</dbReference>
<protein>
    <recommendedName>
        <fullName evidence="8">RecA family profile 1 domain-containing protein</fullName>
    </recommendedName>
</protein>
<reference evidence="9" key="1">
    <citation type="submission" date="2016-03" db="EMBL/GenBank/DDBJ databases">
        <title>Mechanisms controlling the formation of the plant cell surface in tip-growing cells are functionally conserved among land plants.</title>
        <authorList>
            <person name="Honkanen S."/>
            <person name="Jones V.A."/>
            <person name="Morieri G."/>
            <person name="Champion C."/>
            <person name="Hetherington A.J."/>
            <person name="Kelly S."/>
            <person name="Saint-Marcoux D."/>
            <person name="Proust H."/>
            <person name="Prescott H."/>
            <person name="Dolan L."/>
        </authorList>
    </citation>
    <scope>NUCLEOTIDE SEQUENCE [LARGE SCALE GENOMIC DNA]</scope>
    <source>
        <tissue evidence="9">Whole gametophyte</tissue>
    </source>
</reference>
<dbReference type="InterPro" id="IPR027417">
    <property type="entry name" value="P-loop_NTPase"/>
</dbReference>
<keyword evidence="4" id="KW-0067">ATP-binding</keyword>
<keyword evidence="5" id="KW-0234">DNA repair</keyword>
<feature type="domain" description="RecA family profile 1" evidence="8">
    <location>
        <begin position="128"/>
        <end position="353"/>
    </location>
</feature>
<evidence type="ECO:0000256" key="4">
    <source>
        <dbReference type="ARBA" id="ARBA00022840"/>
    </source>
</evidence>
<evidence type="ECO:0000313" key="9">
    <source>
        <dbReference type="EMBL" id="OAE20548.1"/>
    </source>
</evidence>
<keyword evidence="2" id="KW-0547">Nucleotide-binding</keyword>
<keyword evidence="3" id="KW-0227">DNA damage</keyword>
<dbReference type="GO" id="GO:0000722">
    <property type="term" value="P:telomere maintenance via recombination"/>
    <property type="evidence" value="ECO:0007669"/>
    <property type="project" value="TreeGrafter"/>
</dbReference>
<dbReference type="GO" id="GO:0005524">
    <property type="term" value="F:ATP binding"/>
    <property type="evidence" value="ECO:0007669"/>
    <property type="project" value="UniProtKB-KW"/>
</dbReference>
<evidence type="ECO:0000259" key="8">
    <source>
        <dbReference type="PROSITE" id="PS50162"/>
    </source>
</evidence>
<accession>A0A176VHV7</accession>
<keyword evidence="6" id="KW-0539">Nucleus</keyword>
<dbReference type="GO" id="GO:0045003">
    <property type="term" value="P:double-strand break repair via synthesis-dependent strand annealing"/>
    <property type="evidence" value="ECO:0007669"/>
    <property type="project" value="TreeGrafter"/>
</dbReference>
<dbReference type="GO" id="GO:0071140">
    <property type="term" value="P:resolution of mitotic recombination intermediates"/>
    <property type="evidence" value="ECO:0007669"/>
    <property type="project" value="TreeGrafter"/>
</dbReference>
<evidence type="ECO:0000256" key="7">
    <source>
        <dbReference type="SAM" id="MobiDB-lite"/>
    </source>
</evidence>
<dbReference type="Gene3D" id="3.40.50.300">
    <property type="entry name" value="P-loop containing nucleotide triphosphate hydrolases"/>
    <property type="match status" value="1"/>
</dbReference>
<dbReference type="InterPro" id="IPR013632">
    <property type="entry name" value="Rad51_C"/>
</dbReference>
<proteinExistence type="predicted"/>
<dbReference type="Pfam" id="PF08423">
    <property type="entry name" value="Rad51"/>
    <property type="match status" value="2"/>
</dbReference>
<dbReference type="GO" id="GO:0090656">
    <property type="term" value="P:t-circle formation"/>
    <property type="evidence" value="ECO:0007669"/>
    <property type="project" value="TreeGrafter"/>
</dbReference>
<dbReference type="GO" id="GO:0033065">
    <property type="term" value="C:Rad51C-XRCC3 complex"/>
    <property type="evidence" value="ECO:0007669"/>
    <property type="project" value="TreeGrafter"/>
</dbReference>
<gene>
    <name evidence="9" type="ORF">AXG93_3873s1050</name>
</gene>
<evidence type="ECO:0000256" key="2">
    <source>
        <dbReference type="ARBA" id="ARBA00022741"/>
    </source>
</evidence>
<dbReference type="InterPro" id="IPR020588">
    <property type="entry name" value="RecA_ATP-bd"/>
</dbReference>